<dbReference type="PROSITE" id="PS50110">
    <property type="entry name" value="RESPONSE_REGULATORY"/>
    <property type="match status" value="1"/>
</dbReference>
<comment type="caution">
    <text evidence="4">The sequence shown here is derived from an EMBL/GenBank/DDBJ whole genome shotgun (WGS) entry which is preliminary data.</text>
</comment>
<name>A0ABS8KIU4_9BURK</name>
<keyword evidence="1" id="KW-0238">DNA-binding</keyword>
<proteinExistence type="predicted"/>
<dbReference type="Pfam" id="PF00072">
    <property type="entry name" value="Response_reg"/>
    <property type="match status" value="1"/>
</dbReference>
<dbReference type="PANTHER" id="PTHR48111:SF56">
    <property type="entry name" value="TETRATHIONATE RESPONSE REGULATORY PROTEIN TTRR"/>
    <property type="match status" value="1"/>
</dbReference>
<dbReference type="SUPFAM" id="SSF52172">
    <property type="entry name" value="CheY-like"/>
    <property type="match status" value="1"/>
</dbReference>
<protein>
    <submittedName>
        <fullName evidence="4">Response regulator</fullName>
    </submittedName>
</protein>
<evidence type="ECO:0000256" key="1">
    <source>
        <dbReference type="ARBA" id="ARBA00023125"/>
    </source>
</evidence>
<dbReference type="Proteomes" id="UP001430614">
    <property type="component" value="Unassembled WGS sequence"/>
</dbReference>
<dbReference type="InterPro" id="IPR011006">
    <property type="entry name" value="CheY-like_superfamily"/>
</dbReference>
<dbReference type="InterPro" id="IPR039420">
    <property type="entry name" value="WalR-like"/>
</dbReference>
<organism evidence="4 5">
    <name type="scientific">Paraburkholderia translucens</name>
    <dbReference type="NCBI Taxonomy" id="2886945"/>
    <lineage>
        <taxon>Bacteria</taxon>
        <taxon>Pseudomonadati</taxon>
        <taxon>Pseudomonadota</taxon>
        <taxon>Betaproteobacteria</taxon>
        <taxon>Burkholderiales</taxon>
        <taxon>Burkholderiaceae</taxon>
        <taxon>Paraburkholderia</taxon>
    </lineage>
</organism>
<evidence type="ECO:0000259" key="3">
    <source>
        <dbReference type="PROSITE" id="PS50110"/>
    </source>
</evidence>
<keyword evidence="5" id="KW-1185">Reference proteome</keyword>
<dbReference type="PANTHER" id="PTHR48111">
    <property type="entry name" value="REGULATOR OF RPOS"/>
    <property type="match status" value="1"/>
</dbReference>
<evidence type="ECO:0000256" key="2">
    <source>
        <dbReference type="PROSITE-ProRule" id="PRU00169"/>
    </source>
</evidence>
<dbReference type="SMART" id="SM00448">
    <property type="entry name" value="REC"/>
    <property type="match status" value="1"/>
</dbReference>
<evidence type="ECO:0000313" key="5">
    <source>
        <dbReference type="Proteomes" id="UP001430614"/>
    </source>
</evidence>
<dbReference type="EMBL" id="JAJITC010000013">
    <property type="protein sequence ID" value="MCC8404653.1"/>
    <property type="molecule type" value="Genomic_DNA"/>
</dbReference>
<dbReference type="RefSeq" id="WP_230563465.1">
    <property type="nucleotide sequence ID" value="NZ_JAJITC010000013.1"/>
</dbReference>
<accession>A0ABS8KIU4</accession>
<evidence type="ECO:0000313" key="4">
    <source>
        <dbReference type="EMBL" id="MCC8404653.1"/>
    </source>
</evidence>
<dbReference type="Gene3D" id="3.40.50.2300">
    <property type="match status" value="1"/>
</dbReference>
<feature type="modified residue" description="4-aspartylphosphate" evidence="2">
    <location>
        <position position="51"/>
    </location>
</feature>
<sequence>MLVTLVDDDEAVRESLPDLVKIFGYDVAVFPSAEAFMASDAIGKTDCLVLDINMPGMGGIALFHELKRLGRKLPVVFITAKEDEALRVQLVSEGACDCLFKPFGDSALLAALQVALENN</sequence>
<reference evidence="4 5" key="1">
    <citation type="submission" date="2021-11" db="EMBL/GenBank/DDBJ databases">
        <authorList>
            <person name="Oh E.-T."/>
            <person name="Kim S.-B."/>
        </authorList>
    </citation>
    <scope>NUCLEOTIDE SEQUENCE [LARGE SCALE GENOMIC DNA]</scope>
    <source>
        <strain evidence="4 5">MMS20-SJTN17</strain>
    </source>
</reference>
<keyword evidence="2" id="KW-0597">Phosphoprotein</keyword>
<gene>
    <name evidence="4" type="ORF">LJ655_22700</name>
</gene>
<feature type="domain" description="Response regulatory" evidence="3">
    <location>
        <begin position="2"/>
        <end position="116"/>
    </location>
</feature>
<dbReference type="InterPro" id="IPR001789">
    <property type="entry name" value="Sig_transdc_resp-reg_receiver"/>
</dbReference>